<dbReference type="InterPro" id="IPR021136">
    <property type="entry name" value="Flagellar_hook_control-like_C"/>
</dbReference>
<organism evidence="3 4">
    <name type="scientific">Candidatus Accumulibacter proximus</name>
    <dbReference type="NCBI Taxonomy" id="2954385"/>
    <lineage>
        <taxon>Bacteria</taxon>
        <taxon>Pseudomonadati</taxon>
        <taxon>Pseudomonadota</taxon>
        <taxon>Betaproteobacteria</taxon>
        <taxon>Candidatus Accumulibacter</taxon>
    </lineage>
</organism>
<feature type="domain" description="Flagellar hook-length control protein-like C-terminal" evidence="2">
    <location>
        <begin position="218"/>
        <end position="299"/>
    </location>
</feature>
<evidence type="ECO:0000313" key="4">
    <source>
        <dbReference type="Proteomes" id="UP000697998"/>
    </source>
</evidence>
<keyword evidence="3" id="KW-0966">Cell projection</keyword>
<evidence type="ECO:0000313" key="3">
    <source>
        <dbReference type="EMBL" id="MBK7673901.1"/>
    </source>
</evidence>
<dbReference type="InterPro" id="IPR038610">
    <property type="entry name" value="FliK-like_C_sf"/>
</dbReference>
<evidence type="ECO:0000256" key="1">
    <source>
        <dbReference type="SAM" id="MobiDB-lite"/>
    </source>
</evidence>
<dbReference type="InterPro" id="IPR052563">
    <property type="entry name" value="FliK"/>
</dbReference>
<feature type="region of interest" description="Disordered" evidence="1">
    <location>
        <begin position="293"/>
        <end position="321"/>
    </location>
</feature>
<dbReference type="EMBL" id="JADJMH010000001">
    <property type="protein sequence ID" value="MBK7673901.1"/>
    <property type="molecule type" value="Genomic_DNA"/>
</dbReference>
<dbReference type="PANTHER" id="PTHR37533:SF2">
    <property type="entry name" value="FLAGELLAR HOOK-LENGTH CONTROL PROTEIN"/>
    <property type="match status" value="1"/>
</dbReference>
<proteinExistence type="predicted"/>
<protein>
    <submittedName>
        <fullName evidence="3">Flagellar hook-length control protein FliK</fullName>
    </submittedName>
</protein>
<gene>
    <name evidence="3" type="ORF">IPJ27_03560</name>
</gene>
<dbReference type="CDD" id="cd17470">
    <property type="entry name" value="T3SS_Flik_C"/>
    <property type="match status" value="1"/>
</dbReference>
<comment type="caution">
    <text evidence="3">The sequence shown here is derived from an EMBL/GenBank/DDBJ whole genome shotgun (WGS) entry which is preliminary data.</text>
</comment>
<keyword evidence="3" id="KW-0969">Cilium</keyword>
<dbReference type="PANTHER" id="PTHR37533">
    <property type="entry name" value="FLAGELLAR HOOK-LENGTH CONTROL PROTEIN"/>
    <property type="match status" value="1"/>
</dbReference>
<reference evidence="3 4" key="1">
    <citation type="submission" date="2020-10" db="EMBL/GenBank/DDBJ databases">
        <title>Connecting structure to function with the recovery of over 1000 high-quality activated sludge metagenome-assembled genomes encoding full-length rRNA genes using long-read sequencing.</title>
        <authorList>
            <person name="Singleton C.M."/>
            <person name="Petriglieri F."/>
            <person name="Kristensen J.M."/>
            <person name="Kirkegaard R.H."/>
            <person name="Michaelsen T.Y."/>
            <person name="Andersen M.H."/>
            <person name="Karst S.M."/>
            <person name="Dueholm M.S."/>
            <person name="Nielsen P.H."/>
            <person name="Albertsen M."/>
        </authorList>
    </citation>
    <scope>NUCLEOTIDE SEQUENCE [LARGE SCALE GENOMIC DNA]</scope>
    <source>
        <strain evidence="3">EsbW_18-Q3-R4-48_BATAC.285</strain>
    </source>
</reference>
<sequence length="346" mass="36165">MTIAIVPALVKSPTLATPREGMASSAAAAPATSIRADFASILLGLPITVSTPDQEETASSEAVIAAGDPPLLATLSPLSPNQSSNLQAAVDQEFEVSRQTPTEPLLTATSGRIAREPLPDALPETLKIAAKAGDHQQQSATTALATDDQPARFAVAEFAAPPAERIVANRPEAASLASALNTLPSPPSHVVNVPRSDEIPRDLQTPLRDAAWASELGQKLLWFASHEKQLAQLTLHPPQLGSIEITLNLDKDGAKAHFVSASADVRGAIETAAPRLREMFASAGIELGQVSVGSESLRQQPEGRQEPSHQPRPLADNAILGSDSAGGLPAQSIFTRHGHGLIDIFA</sequence>
<evidence type="ECO:0000259" key="2">
    <source>
        <dbReference type="Pfam" id="PF02120"/>
    </source>
</evidence>
<accession>A0A935PXI4</accession>
<dbReference type="Gene3D" id="3.30.750.140">
    <property type="match status" value="1"/>
</dbReference>
<dbReference type="Pfam" id="PF02120">
    <property type="entry name" value="Flg_hook"/>
    <property type="match status" value="1"/>
</dbReference>
<keyword evidence="3" id="KW-0282">Flagellum</keyword>
<dbReference type="Proteomes" id="UP000697998">
    <property type="component" value="Unassembled WGS sequence"/>
</dbReference>
<dbReference type="AlphaFoldDB" id="A0A935PXI4"/>
<name>A0A935PXI4_9PROT</name>